<dbReference type="InterPro" id="IPR036514">
    <property type="entry name" value="SGNH_hydro_sf"/>
</dbReference>
<dbReference type="KEGG" id="ftj:FTUN_5359"/>
<feature type="domain" description="SGNH hydrolase-type esterase" evidence="3">
    <location>
        <begin position="56"/>
        <end position="219"/>
    </location>
</feature>
<dbReference type="PANTHER" id="PTHR11852:SF0">
    <property type="entry name" value="PLATELET-ACTIVATING FACTOR ACETYLHYDROLASE IB SUBUNIT BETA HOMOLOG"/>
    <property type="match status" value="1"/>
</dbReference>
<sequence>MIVRRLVTASVVLALCLPACADEAKENPAAKPLNRDIDRHKKFLEIVEKGEGDVIFLGDSITHGWEGQKKIWDAAFGASKPVNLGIGGDQTGHVLWRITEGKEIDPLKPKLAVIMIGTNNMGAHTAEQIAGGVRTIVETLQKQKPDIKILVLGIFPRSPRAADAVRDKIKYANTFLAKLADGKQVFYKDIGDKFLEKDGSLDKKIMPDYLHLSAEGYQIWADAIKDDVAKLAK</sequence>
<accession>A0A6M5YV16</accession>
<dbReference type="PANTHER" id="PTHR11852">
    <property type="entry name" value="PLATELET-ACTIVATING FACTOR ACETYLHYDROLASE"/>
    <property type="match status" value="1"/>
</dbReference>
<dbReference type="Pfam" id="PF13472">
    <property type="entry name" value="Lipase_GDSL_2"/>
    <property type="match status" value="1"/>
</dbReference>
<feature type="chain" id="PRO_5026978441" evidence="2">
    <location>
        <begin position="22"/>
        <end position="233"/>
    </location>
</feature>
<keyword evidence="2" id="KW-0732">Signal</keyword>
<evidence type="ECO:0000259" key="3">
    <source>
        <dbReference type="Pfam" id="PF13472"/>
    </source>
</evidence>
<dbReference type="AlphaFoldDB" id="A0A6M5YV16"/>
<dbReference type="Gene3D" id="3.40.50.1110">
    <property type="entry name" value="SGNH hydrolase"/>
    <property type="match status" value="1"/>
</dbReference>
<dbReference type="GO" id="GO:0016788">
    <property type="term" value="F:hydrolase activity, acting on ester bonds"/>
    <property type="evidence" value="ECO:0007669"/>
    <property type="project" value="UniProtKB-ARBA"/>
</dbReference>
<dbReference type="RefSeq" id="WP_171473092.1">
    <property type="nucleotide sequence ID" value="NZ_CP053452.2"/>
</dbReference>
<evidence type="ECO:0000313" key="4">
    <source>
        <dbReference type="EMBL" id="QJW97779.1"/>
    </source>
</evidence>
<name>A0A6M5YV16_9BACT</name>
<dbReference type="Proteomes" id="UP000503447">
    <property type="component" value="Chromosome"/>
</dbReference>
<proteinExistence type="inferred from homology"/>
<protein>
    <submittedName>
        <fullName evidence="4">TonB-like</fullName>
    </submittedName>
</protein>
<gene>
    <name evidence="4" type="ORF">FTUN_5359</name>
</gene>
<evidence type="ECO:0000313" key="5">
    <source>
        <dbReference type="Proteomes" id="UP000503447"/>
    </source>
</evidence>
<feature type="signal peptide" evidence="2">
    <location>
        <begin position="1"/>
        <end position="21"/>
    </location>
</feature>
<dbReference type="SUPFAM" id="SSF52266">
    <property type="entry name" value="SGNH hydrolase"/>
    <property type="match status" value="1"/>
</dbReference>
<comment type="similarity">
    <text evidence="1">Belongs to the 'GDSL' lipolytic enzyme family. Platelet-activating factor acetylhydrolase IB beta/gamma subunits subfamily.</text>
</comment>
<keyword evidence="5" id="KW-1185">Reference proteome</keyword>
<organism evidence="4 5">
    <name type="scientific">Frigoriglobus tundricola</name>
    <dbReference type="NCBI Taxonomy" id="2774151"/>
    <lineage>
        <taxon>Bacteria</taxon>
        <taxon>Pseudomonadati</taxon>
        <taxon>Planctomycetota</taxon>
        <taxon>Planctomycetia</taxon>
        <taxon>Gemmatales</taxon>
        <taxon>Gemmataceae</taxon>
        <taxon>Frigoriglobus</taxon>
    </lineage>
</organism>
<dbReference type="EMBL" id="CP053452">
    <property type="protein sequence ID" value="QJW97779.1"/>
    <property type="molecule type" value="Genomic_DNA"/>
</dbReference>
<dbReference type="InterPro" id="IPR013830">
    <property type="entry name" value="SGNH_hydro"/>
</dbReference>
<evidence type="ECO:0000256" key="1">
    <source>
        <dbReference type="ARBA" id="ARBA00038184"/>
    </source>
</evidence>
<reference evidence="5" key="1">
    <citation type="submission" date="2020-05" db="EMBL/GenBank/DDBJ databases">
        <title>Frigoriglobus tundricola gen. nov., sp. nov., a psychrotolerant cellulolytic planctomycete of the family Gemmataceae with two divergent copies of 16S rRNA gene.</title>
        <authorList>
            <person name="Kulichevskaya I.S."/>
            <person name="Ivanova A.A."/>
            <person name="Naumoff D.G."/>
            <person name="Beletsky A.V."/>
            <person name="Rijpstra W.I.C."/>
            <person name="Sinninghe Damste J.S."/>
            <person name="Mardanov A.V."/>
            <person name="Ravin N.V."/>
            <person name="Dedysh S.N."/>
        </authorList>
    </citation>
    <scope>NUCLEOTIDE SEQUENCE [LARGE SCALE GENOMIC DNA]</scope>
    <source>
        <strain evidence="5">PL17</strain>
    </source>
</reference>
<evidence type="ECO:0000256" key="2">
    <source>
        <dbReference type="SAM" id="SignalP"/>
    </source>
</evidence>